<comment type="caution">
    <text evidence="1">The sequence shown here is derived from an EMBL/GenBank/DDBJ whole genome shotgun (WGS) entry which is preliminary data.</text>
</comment>
<evidence type="ECO:0000313" key="1">
    <source>
        <dbReference type="EMBL" id="TWR52511.1"/>
    </source>
</evidence>
<evidence type="ECO:0000313" key="2">
    <source>
        <dbReference type="Proteomes" id="UP000316123"/>
    </source>
</evidence>
<proteinExistence type="predicted"/>
<reference evidence="1 2" key="1">
    <citation type="submission" date="2019-06" db="EMBL/GenBank/DDBJ databases">
        <title>Pseudomonas bimorpha sp. nov. isolated from bovine raw milk and skim milk concentrate.</title>
        <authorList>
            <person name="Hofmann K."/>
            <person name="Huptas C."/>
            <person name="Doll E."/>
            <person name="Scherer S."/>
            <person name="Wenning M."/>
        </authorList>
    </citation>
    <scope>NUCLEOTIDE SEQUENCE [LARGE SCALE GENOMIC DNA]</scope>
    <source>
        <strain evidence="1 2">DSM 13124</strain>
    </source>
</reference>
<dbReference type="AlphaFoldDB" id="A0A9X9BN29"/>
<name>A0A9X9BN29_PSEMA</name>
<organism evidence="1 2">
    <name type="scientific">Pseudomonas marginalis</name>
    <name type="common">Pseudomonas panacis</name>
    <dbReference type="NCBI Taxonomy" id="298"/>
    <lineage>
        <taxon>Bacteria</taxon>
        <taxon>Pseudomonadati</taxon>
        <taxon>Pseudomonadota</taxon>
        <taxon>Gammaproteobacteria</taxon>
        <taxon>Pseudomonadales</taxon>
        <taxon>Pseudomonadaceae</taxon>
        <taxon>Pseudomonas</taxon>
    </lineage>
</organism>
<sequence length="769" mass="81241">MNEQAIAELFAKIGFKVDGSGIKHAQQLLKGLERQAQAAGKAMQKALGGQGIGGKQVAQAHQAMNKAQFDAALQGAKLQKIHQQGAATGLKTQQQQLKVQQDQAKLAAIQAKAAQAATAAQAKQNINNALQHMNLTNRAARAQQQAQAHATRQALAQHRLNKALTNPAGAHRRTSSGHGGGLVGRGAGALHRFGGAGGLVGKVGAGNPLGAIEGLSSGLGRASMGLGAVAGSAALVVAAFAAVSAAAVAFSREAERASNVRNQRIGQFEAVGDRTPEGANRINNRFESFAQTEGFDTKSMGADYAKIVGGLAPKVGVDKAQDTTEGILRYAKAQHLSNENISKVSLGLRQALGKGQLYSEEWTGQISEHLGAHANSLGAEAWQRATGGNKTGDEALKAFNQDRKDKKISGDALIKFVTELGSVMDRRANDGGLLDKGRMTQDSWDNRIRNQYQSNMAKSYDNTDLKMSMVGNNGLYDSITKMMNELQPQFLATGRAAATIVDGLSSLIQKFTQMTAFFNNGGSYLDPKFMGELGGAFKELGVAFSTLWTTLFGNGGLTGGVDVLKITLEAIVGVITFVVDGLTAFVDVLTWIGRKVQDIQHYFGNINDEDYDKIVAQRASDDSDRQWQVDQRQANLWMAGKKKDDPDYAPNQLALPSTNGNILGSGLSAPTVNFDAAAASVQNKLATLSNPPITPFLQPQVNGQAANNTTNSNVQVTIGDTTINGATDTDALKAQMEEHNAKLVDTVKEALSKNSPAVAAGTMVRARGN</sequence>
<dbReference type="Proteomes" id="UP000316123">
    <property type="component" value="Unassembled WGS sequence"/>
</dbReference>
<protein>
    <recommendedName>
        <fullName evidence="3">Phage tail tape measure protein</fullName>
    </recommendedName>
</protein>
<evidence type="ECO:0008006" key="3">
    <source>
        <dbReference type="Google" id="ProtNLM"/>
    </source>
</evidence>
<dbReference type="OrthoDB" id="7033809at2"/>
<gene>
    <name evidence="1" type="ORF">FIV41_25835</name>
</gene>
<dbReference type="EMBL" id="VFEQ01000024">
    <property type="protein sequence ID" value="TWR52511.1"/>
    <property type="molecule type" value="Genomic_DNA"/>
</dbReference>
<dbReference type="RefSeq" id="WP_074846885.1">
    <property type="nucleotide sequence ID" value="NZ_FNSU01000003.1"/>
</dbReference>
<accession>A0A9X9BN29</accession>